<dbReference type="Gene3D" id="2.60.120.10">
    <property type="entry name" value="Jelly Rolls"/>
    <property type="match status" value="1"/>
</dbReference>
<dbReference type="PROSITE" id="PS50042">
    <property type="entry name" value="CNMP_BINDING_3"/>
    <property type="match status" value="1"/>
</dbReference>
<dbReference type="Proteomes" id="UP000323426">
    <property type="component" value="Unassembled WGS sequence"/>
</dbReference>
<gene>
    <name evidence="2" type="ORF">F0145_16715</name>
</gene>
<evidence type="ECO:0000259" key="1">
    <source>
        <dbReference type="PROSITE" id="PS50042"/>
    </source>
</evidence>
<dbReference type="InterPro" id="IPR018490">
    <property type="entry name" value="cNMP-bd_dom_sf"/>
</dbReference>
<dbReference type="Pfam" id="PF00027">
    <property type="entry name" value="cNMP_binding"/>
    <property type="match status" value="1"/>
</dbReference>
<feature type="domain" description="Cyclic nucleotide-binding" evidence="1">
    <location>
        <begin position="10"/>
        <end position="121"/>
    </location>
</feature>
<dbReference type="AlphaFoldDB" id="A0A5M6D7M2"/>
<reference evidence="2 3" key="1">
    <citation type="submission" date="2019-09" db="EMBL/GenBank/DDBJ databases">
        <title>Genome sequence and assembly of Adhaeribacter sp.</title>
        <authorList>
            <person name="Chhetri G."/>
        </authorList>
    </citation>
    <scope>NUCLEOTIDE SEQUENCE [LARGE SCALE GENOMIC DNA]</scope>
    <source>
        <strain evidence="2 3">DK36</strain>
    </source>
</reference>
<organism evidence="2 3">
    <name type="scientific">Adhaeribacter rhizoryzae</name>
    <dbReference type="NCBI Taxonomy" id="2607907"/>
    <lineage>
        <taxon>Bacteria</taxon>
        <taxon>Pseudomonadati</taxon>
        <taxon>Bacteroidota</taxon>
        <taxon>Cytophagia</taxon>
        <taxon>Cytophagales</taxon>
        <taxon>Hymenobacteraceae</taxon>
        <taxon>Adhaeribacter</taxon>
    </lineage>
</organism>
<dbReference type="SUPFAM" id="SSF51206">
    <property type="entry name" value="cAMP-binding domain-like"/>
    <property type="match status" value="1"/>
</dbReference>
<evidence type="ECO:0000313" key="2">
    <source>
        <dbReference type="EMBL" id="KAA5543558.1"/>
    </source>
</evidence>
<name>A0A5M6D7M2_9BACT</name>
<dbReference type="EMBL" id="VWSF01000013">
    <property type="protein sequence ID" value="KAA5543558.1"/>
    <property type="molecule type" value="Genomic_DNA"/>
</dbReference>
<protein>
    <submittedName>
        <fullName evidence="2">Crp/Fnr family transcriptional regulator</fullName>
    </submittedName>
</protein>
<accession>A0A5M6D7M2</accession>
<dbReference type="RefSeq" id="WP_150090000.1">
    <property type="nucleotide sequence ID" value="NZ_VWSF01000013.1"/>
</dbReference>
<dbReference type="InterPro" id="IPR000595">
    <property type="entry name" value="cNMP-bd_dom"/>
</dbReference>
<dbReference type="InterPro" id="IPR014710">
    <property type="entry name" value="RmlC-like_jellyroll"/>
</dbReference>
<comment type="caution">
    <text evidence="2">The sequence shown here is derived from an EMBL/GenBank/DDBJ whole genome shotgun (WGS) entry which is preliminary data.</text>
</comment>
<sequence length="187" mass="21343">MNPLLAILHRFSPLSPSAQEALLQIIQYKEFPNKTELLPIGKVARNLYFIQRGLGRVYYYKDEVDVTDYFAQDNQFIGAVSSLFTGQPSRKGIQLLEPSQVYYLAYQDFVQLGAQYSDIERAGGRLAIFAFLEAQTRLESIQFLSAQERYQELNQQYPGLLNRAPLKHVASYLGITQVSLSRIRAQV</sequence>
<dbReference type="CDD" id="cd00038">
    <property type="entry name" value="CAP_ED"/>
    <property type="match status" value="1"/>
</dbReference>
<proteinExistence type="predicted"/>
<evidence type="ECO:0000313" key="3">
    <source>
        <dbReference type="Proteomes" id="UP000323426"/>
    </source>
</evidence>
<keyword evidence="3" id="KW-1185">Reference proteome</keyword>